<dbReference type="Proteomes" id="UP000639643">
    <property type="component" value="Unassembled WGS sequence"/>
</dbReference>
<gene>
    <name evidence="2" type="ORF">CMUS01_12725</name>
</gene>
<dbReference type="GO" id="GO:0005524">
    <property type="term" value="F:ATP binding"/>
    <property type="evidence" value="ECO:0007669"/>
    <property type="project" value="InterPro"/>
</dbReference>
<organism evidence="2 3">
    <name type="scientific">Colletotrichum musicola</name>
    <dbReference type="NCBI Taxonomy" id="2175873"/>
    <lineage>
        <taxon>Eukaryota</taxon>
        <taxon>Fungi</taxon>
        <taxon>Dikarya</taxon>
        <taxon>Ascomycota</taxon>
        <taxon>Pezizomycotina</taxon>
        <taxon>Sordariomycetes</taxon>
        <taxon>Hypocreomycetidae</taxon>
        <taxon>Glomerellales</taxon>
        <taxon>Glomerellaceae</taxon>
        <taxon>Colletotrichum</taxon>
        <taxon>Colletotrichum orchidearum species complex</taxon>
    </lineage>
</organism>
<comment type="caution">
    <text evidence="2">The sequence shown here is derived from an EMBL/GenBank/DDBJ whole genome shotgun (WGS) entry which is preliminary data.</text>
</comment>
<feature type="domain" description="Protein kinase" evidence="1">
    <location>
        <begin position="1"/>
        <end position="109"/>
    </location>
</feature>
<dbReference type="SUPFAM" id="SSF56112">
    <property type="entry name" value="Protein kinase-like (PK-like)"/>
    <property type="match status" value="1"/>
</dbReference>
<keyword evidence="2" id="KW-0808">Transferase</keyword>
<evidence type="ECO:0000313" key="3">
    <source>
        <dbReference type="Proteomes" id="UP000639643"/>
    </source>
</evidence>
<accession>A0A8H6JJX1</accession>
<sequence length="109" mass="12302">MAIAKVHSSGYAHGGDNWVPSYRVFPTEMDMDGQDIPLHEANLTLTGFGAAFRPADKPRFQSQKQYWNSILPSEVYFEPGMPLTFAWDIWSLGNAIFELLARRPLIGSR</sequence>
<dbReference type="AlphaFoldDB" id="A0A8H6JJX1"/>
<name>A0A8H6JJX1_9PEZI</name>
<keyword evidence="2" id="KW-0418">Kinase</keyword>
<dbReference type="InterPro" id="IPR000719">
    <property type="entry name" value="Prot_kinase_dom"/>
</dbReference>
<reference evidence="2" key="1">
    <citation type="journal article" date="2020" name="Phytopathology">
        <title>Genome Sequence Resources of Colletotrichum truncatum, C. plurivorum, C. musicola, and C. sojae: Four Species Pathogenic to Soybean (Glycine max).</title>
        <authorList>
            <person name="Rogerio F."/>
            <person name="Boufleur T.R."/>
            <person name="Ciampi-Guillardi M."/>
            <person name="Sukno S.A."/>
            <person name="Thon M.R."/>
            <person name="Massola Junior N.S."/>
            <person name="Baroncelli R."/>
        </authorList>
    </citation>
    <scope>NUCLEOTIDE SEQUENCE</scope>
    <source>
        <strain evidence="2">LFN0074</strain>
    </source>
</reference>
<dbReference type="Gene3D" id="1.10.510.10">
    <property type="entry name" value="Transferase(Phosphotransferase) domain 1"/>
    <property type="match status" value="1"/>
</dbReference>
<dbReference type="PROSITE" id="PS50011">
    <property type="entry name" value="PROTEIN_KINASE_DOM"/>
    <property type="match status" value="1"/>
</dbReference>
<dbReference type="InterPro" id="IPR011009">
    <property type="entry name" value="Kinase-like_dom_sf"/>
</dbReference>
<proteinExistence type="predicted"/>
<evidence type="ECO:0000259" key="1">
    <source>
        <dbReference type="PROSITE" id="PS50011"/>
    </source>
</evidence>
<dbReference type="EMBL" id="WIGM01000741">
    <property type="protein sequence ID" value="KAF6813998.1"/>
    <property type="molecule type" value="Genomic_DNA"/>
</dbReference>
<keyword evidence="3" id="KW-1185">Reference proteome</keyword>
<protein>
    <submittedName>
        <fullName evidence="2">Protein kinase domain-containing protein</fullName>
    </submittedName>
</protein>
<dbReference type="OrthoDB" id="5979581at2759"/>
<evidence type="ECO:0000313" key="2">
    <source>
        <dbReference type="EMBL" id="KAF6813998.1"/>
    </source>
</evidence>
<dbReference type="GO" id="GO:0004672">
    <property type="term" value="F:protein kinase activity"/>
    <property type="evidence" value="ECO:0007669"/>
    <property type="project" value="InterPro"/>
</dbReference>